<keyword evidence="1" id="KW-0472">Membrane</keyword>
<dbReference type="NCBIfam" id="TIGR01690">
    <property type="entry name" value="ICE_RAQPRD"/>
    <property type="match status" value="1"/>
</dbReference>
<dbReference type="InterPro" id="IPR019110">
    <property type="entry name" value="Uncharacterised_RAQPRD"/>
</dbReference>
<protein>
    <submittedName>
        <fullName evidence="3">Uncharacterized protein</fullName>
    </submittedName>
</protein>
<accession>A0A420S0Y7</accession>
<gene>
    <name evidence="3" type="ORF">BFJ72_g14564</name>
</gene>
<feature type="transmembrane region" description="Helical" evidence="1">
    <location>
        <begin position="168"/>
        <end position="187"/>
    </location>
</feature>
<evidence type="ECO:0000313" key="4">
    <source>
        <dbReference type="Proteomes" id="UP000283569"/>
    </source>
</evidence>
<organism evidence="3 4">
    <name type="scientific">Gibberella intermedia</name>
    <name type="common">Bulb rot disease fungus</name>
    <name type="synonym">Fusarium proliferatum</name>
    <dbReference type="NCBI Taxonomy" id="948311"/>
    <lineage>
        <taxon>Eukaryota</taxon>
        <taxon>Fungi</taxon>
        <taxon>Dikarya</taxon>
        <taxon>Ascomycota</taxon>
        <taxon>Pezizomycotina</taxon>
        <taxon>Sordariomycetes</taxon>
        <taxon>Hypocreomycetidae</taxon>
        <taxon>Hypocreales</taxon>
        <taxon>Nectriaceae</taxon>
        <taxon>Fusarium</taxon>
        <taxon>Fusarium fujikuroi species complex</taxon>
    </lineage>
</organism>
<feature type="chain" id="PRO_5019147470" evidence="2">
    <location>
        <begin position="35"/>
        <end position="188"/>
    </location>
</feature>
<evidence type="ECO:0000256" key="2">
    <source>
        <dbReference type="SAM" id="SignalP"/>
    </source>
</evidence>
<dbReference type="AlphaFoldDB" id="A0A420S0Y7"/>
<evidence type="ECO:0000313" key="3">
    <source>
        <dbReference type="EMBL" id="RKL22913.1"/>
    </source>
</evidence>
<dbReference type="EMBL" id="MRDB01000113">
    <property type="protein sequence ID" value="RKL22913.1"/>
    <property type="molecule type" value="Genomic_DNA"/>
</dbReference>
<dbReference type="Pfam" id="PF11660">
    <property type="entry name" value="DUF3262"/>
    <property type="match status" value="1"/>
</dbReference>
<name>A0A420S0Y7_GIBIN</name>
<feature type="transmembrane region" description="Helical" evidence="1">
    <location>
        <begin position="126"/>
        <end position="148"/>
    </location>
</feature>
<feature type="signal peptide" evidence="2">
    <location>
        <begin position="1"/>
        <end position="34"/>
    </location>
</feature>
<proteinExistence type="predicted"/>
<dbReference type="Pfam" id="PF09686">
    <property type="entry name" value="Plasmid_RAQPRD"/>
    <property type="match status" value="1"/>
</dbReference>
<sequence length="188" mass="20547">METTRNPAQVRRFAVAMRLAALVLAAAGLQPAIAADASDDAAEREMLAAVTRQLELLDRFAEHAAATAPQGRTRYHFDYARLRADLERVRAGVRDYLVPQRAQPRGAVTMTPSSDQVAAFTANGGFAPGAVSAVVLGFVFAVLLLWGVWAMRTAYVGWAEHHLTQRQFLGVIVRFVAMYLVLGFFLLS</sequence>
<comment type="caution">
    <text evidence="3">The sequence shown here is derived from an EMBL/GenBank/DDBJ whole genome shotgun (WGS) entry which is preliminary data.</text>
</comment>
<keyword evidence="2" id="KW-0732">Signal</keyword>
<dbReference type="InterPro" id="IPR021676">
    <property type="entry name" value="DUF3262"/>
</dbReference>
<dbReference type="NCBIfam" id="TIGR03758">
    <property type="entry name" value="conj_TIGR03758"/>
    <property type="match status" value="1"/>
</dbReference>
<evidence type="ECO:0000256" key="1">
    <source>
        <dbReference type="SAM" id="Phobius"/>
    </source>
</evidence>
<keyword evidence="1" id="KW-0812">Transmembrane</keyword>
<reference evidence="3 4" key="1">
    <citation type="journal article" date="2018" name="Sci. Rep.">
        <title>Characterisation of pathogen-specific regions and novel effector candidates in Fusarium oxysporum f. sp. cepae.</title>
        <authorList>
            <person name="Armitage A.D."/>
            <person name="Taylor A."/>
            <person name="Sobczyk M.K."/>
            <person name="Baxter L."/>
            <person name="Greenfield B.P."/>
            <person name="Bates H.J."/>
            <person name="Wilson F."/>
            <person name="Jackson A.C."/>
            <person name="Ott S."/>
            <person name="Harrison R.J."/>
            <person name="Clarkson J.P."/>
        </authorList>
    </citation>
    <scope>NUCLEOTIDE SEQUENCE [LARGE SCALE GENOMIC DNA]</scope>
    <source>
        <strain evidence="3 4">Fp_A8</strain>
    </source>
</reference>
<dbReference type="Proteomes" id="UP000283569">
    <property type="component" value="Unassembled WGS sequence"/>
</dbReference>
<keyword evidence="1" id="KW-1133">Transmembrane helix</keyword>